<proteinExistence type="predicted"/>
<feature type="compositionally biased region" description="Polar residues" evidence="1">
    <location>
        <begin position="108"/>
        <end position="121"/>
    </location>
</feature>
<name>A0A1Q8ZTB1_9HYPH</name>
<comment type="caution">
    <text evidence="3">The sequence shown here is derived from an EMBL/GenBank/DDBJ whole genome shotgun (WGS) entry which is preliminary data.</text>
</comment>
<reference evidence="3 4" key="1">
    <citation type="submission" date="2016-09" db="EMBL/GenBank/DDBJ databases">
        <title>Rhizobium oryziradicis sp. nov., isolated from the root of rice.</title>
        <authorList>
            <person name="Zhao J."/>
            <person name="Zhang X."/>
        </authorList>
    </citation>
    <scope>NUCLEOTIDE SEQUENCE [LARGE SCALE GENOMIC DNA]</scope>
    <source>
        <strain evidence="3 4">N19</strain>
    </source>
</reference>
<protein>
    <submittedName>
        <fullName evidence="3">Uncharacterized protein</fullName>
    </submittedName>
</protein>
<dbReference type="STRING" id="1867956.BJF95_18395"/>
<feature type="region of interest" description="Disordered" evidence="1">
    <location>
        <begin position="108"/>
        <end position="136"/>
    </location>
</feature>
<evidence type="ECO:0000313" key="4">
    <source>
        <dbReference type="Proteomes" id="UP000186894"/>
    </source>
</evidence>
<dbReference type="OrthoDB" id="8372233at2"/>
<evidence type="ECO:0000256" key="2">
    <source>
        <dbReference type="SAM" id="SignalP"/>
    </source>
</evidence>
<evidence type="ECO:0000256" key="1">
    <source>
        <dbReference type="SAM" id="MobiDB-lite"/>
    </source>
</evidence>
<dbReference type="EMBL" id="MKIM01000025">
    <property type="protein sequence ID" value="OLP45282.1"/>
    <property type="molecule type" value="Genomic_DNA"/>
</dbReference>
<keyword evidence="2" id="KW-0732">Signal</keyword>
<accession>A0A1Q8ZTB1</accession>
<sequence length="136" mass="14647">MQSAPASFVASLLLAASTLATPAFAEPIKKPSANKMPTMQSWTLPTERYKDLPGVKSQAEIDRQNLQPSYNCTTETVLMQGRGTRDFHFLGSGMPRTVYHCTTGNSDDGTGVSYTGTQPPNNGAWIPGINPRDVGE</sequence>
<evidence type="ECO:0000313" key="3">
    <source>
        <dbReference type="EMBL" id="OLP45282.1"/>
    </source>
</evidence>
<feature type="chain" id="PRO_5012322095" evidence="2">
    <location>
        <begin position="26"/>
        <end position="136"/>
    </location>
</feature>
<organism evidence="3 4">
    <name type="scientific">Rhizobium oryziradicis</name>
    <dbReference type="NCBI Taxonomy" id="1867956"/>
    <lineage>
        <taxon>Bacteria</taxon>
        <taxon>Pseudomonadati</taxon>
        <taxon>Pseudomonadota</taxon>
        <taxon>Alphaproteobacteria</taxon>
        <taxon>Hyphomicrobiales</taxon>
        <taxon>Rhizobiaceae</taxon>
        <taxon>Rhizobium/Agrobacterium group</taxon>
        <taxon>Rhizobium</taxon>
    </lineage>
</organism>
<dbReference type="Proteomes" id="UP000186894">
    <property type="component" value="Unassembled WGS sequence"/>
</dbReference>
<gene>
    <name evidence="3" type="ORF">BJF95_18395</name>
</gene>
<dbReference type="AlphaFoldDB" id="A0A1Q8ZTB1"/>
<feature type="signal peptide" evidence="2">
    <location>
        <begin position="1"/>
        <end position="25"/>
    </location>
</feature>
<keyword evidence="4" id="KW-1185">Reference proteome</keyword>
<dbReference type="RefSeq" id="WP_075639195.1">
    <property type="nucleotide sequence ID" value="NZ_MKIM01000025.1"/>
</dbReference>